<reference evidence="20" key="1">
    <citation type="journal article" date="2019" name="Int. J. Syst. Evol. Microbiol.">
        <title>The Global Catalogue of Microorganisms (GCM) 10K type strain sequencing project: providing services to taxonomists for standard genome sequencing and annotation.</title>
        <authorList>
            <consortium name="The Broad Institute Genomics Platform"/>
            <consortium name="The Broad Institute Genome Sequencing Center for Infectious Disease"/>
            <person name="Wu L."/>
            <person name="Ma J."/>
        </authorList>
    </citation>
    <scope>NUCLEOTIDE SEQUENCE [LARGE SCALE GENOMIC DNA]</scope>
    <source>
        <strain evidence="20">GH52</strain>
    </source>
</reference>
<gene>
    <name evidence="19" type="ORF">ACFSJH_17465</name>
</gene>
<dbReference type="NCBIfam" id="TIGR02074">
    <property type="entry name" value="PBP_1a_fam"/>
    <property type="match status" value="1"/>
</dbReference>
<evidence type="ECO:0000256" key="5">
    <source>
        <dbReference type="ARBA" id="ARBA00022676"/>
    </source>
</evidence>
<keyword evidence="6 19" id="KW-0808">Transferase</keyword>
<evidence type="ECO:0000256" key="7">
    <source>
        <dbReference type="ARBA" id="ARBA00022801"/>
    </source>
</evidence>
<evidence type="ECO:0000256" key="9">
    <source>
        <dbReference type="ARBA" id="ARBA00022984"/>
    </source>
</evidence>
<dbReference type="InterPro" id="IPR012338">
    <property type="entry name" value="Beta-lactam/transpept-like"/>
</dbReference>
<evidence type="ECO:0000256" key="12">
    <source>
        <dbReference type="ARBA" id="ARBA00023316"/>
    </source>
</evidence>
<keyword evidence="9" id="KW-0573">Peptidoglycan synthesis</keyword>
<evidence type="ECO:0000256" key="10">
    <source>
        <dbReference type="ARBA" id="ARBA00023136"/>
    </source>
</evidence>
<evidence type="ECO:0000256" key="4">
    <source>
        <dbReference type="ARBA" id="ARBA00022670"/>
    </source>
</evidence>
<keyword evidence="3" id="KW-0121">Carboxypeptidase</keyword>
<evidence type="ECO:0000256" key="13">
    <source>
        <dbReference type="ARBA" id="ARBA00034000"/>
    </source>
</evidence>
<evidence type="ECO:0000256" key="11">
    <source>
        <dbReference type="ARBA" id="ARBA00023268"/>
    </source>
</evidence>
<evidence type="ECO:0000259" key="17">
    <source>
        <dbReference type="Pfam" id="PF00905"/>
    </source>
</evidence>
<comment type="subcellular location">
    <subcellularLocation>
        <location evidence="1">Cell membrane</location>
    </subcellularLocation>
</comment>
<dbReference type="GO" id="GO:0016757">
    <property type="term" value="F:glycosyltransferase activity"/>
    <property type="evidence" value="ECO:0007669"/>
    <property type="project" value="UniProtKB-KW"/>
</dbReference>
<comment type="caution">
    <text evidence="19">The sequence shown here is derived from an EMBL/GenBank/DDBJ whole genome shotgun (WGS) entry which is preliminary data.</text>
</comment>
<keyword evidence="10 16" id="KW-0472">Membrane</keyword>
<keyword evidence="8" id="KW-0133">Cell shape</keyword>
<dbReference type="EC" id="2.4.-.-" evidence="19"/>
<dbReference type="InterPro" id="IPR050396">
    <property type="entry name" value="Glycosyltr_51/Transpeptidase"/>
</dbReference>
<dbReference type="SUPFAM" id="SSF53955">
    <property type="entry name" value="Lysozyme-like"/>
    <property type="match status" value="1"/>
</dbReference>
<evidence type="ECO:0000256" key="8">
    <source>
        <dbReference type="ARBA" id="ARBA00022960"/>
    </source>
</evidence>
<dbReference type="Gene3D" id="3.40.710.10">
    <property type="entry name" value="DD-peptidase/beta-lactamase superfamily"/>
    <property type="match status" value="1"/>
</dbReference>
<evidence type="ECO:0000313" key="19">
    <source>
        <dbReference type="EMBL" id="MFD2117523.1"/>
    </source>
</evidence>
<dbReference type="SUPFAM" id="SSF56601">
    <property type="entry name" value="beta-lactamase/transpeptidase-like"/>
    <property type="match status" value="1"/>
</dbReference>
<evidence type="ECO:0000256" key="6">
    <source>
        <dbReference type="ARBA" id="ARBA00022679"/>
    </source>
</evidence>
<dbReference type="Proteomes" id="UP001597362">
    <property type="component" value="Unassembled WGS sequence"/>
</dbReference>
<sequence>MIFKWFNRKKRQRFTDRIVAWWRKIPLIIHYRSLLKVTTVSFLMTAIIIAGFYYYISKQALPAASIRQASHIVDMHGNVIDTLHQGEIRYSVPLSSISPYVIHATLAIEDRRFYDHFGFDMKGLARAAVVNVQHMSAKQGASTLTQQLARNLYLTHEKTWQRKLKEAFYTTQLEMKYSKDEILAMYLNQIYYGHGSYGIEAAAQFYFSKKADQLNLAESTLLAGIPKGPKYYSPYNNMKAAKDRQRTILQAMVEQGTITEMEANQAHQEVLQFAPAHSQAQTNNAQYFSDYVQSILTEQLGISEQLINEGGIIVHTTLDSAMQAAAEESIQQKMPEQSEQQAALIAIDPRNGYIKAMVGGRNYASNQFNRVLTDTRQPGSTFKPFVYLAALKNRTMSPTTHFKSEPTVFTYDDDRKTYEPRNYGNKYVMDNINLRKAIASSDNIYAVHALMLVGAEEVIATAQQLGVQSPLQPMPSLALGTYPVSPLEMAAAFGVFAAAGEYNKPMAILRVEDRYGNIIFEAKRQTEQVISPAEAYVMTNLLESVFQPGGTGHRVASTIKRPVAGKTGTTATDAWMVGYTPELTTAVWVGYDKDRKLTVAEAQRAAPIFATFTEQALAAIPPKVFPIAETGITGVYIDTVTGQRATENCPHKQLEFFLNGTEPAESDICEHHSTNGLQETNDDGNMTDQQTKDQKRTWWEDFRRWWSN</sequence>
<keyword evidence="16" id="KW-0812">Transmembrane</keyword>
<dbReference type="EMBL" id="JBHUHO010000040">
    <property type="protein sequence ID" value="MFD2117523.1"/>
    <property type="molecule type" value="Genomic_DNA"/>
</dbReference>
<protein>
    <submittedName>
        <fullName evidence="19">Transglycosylase domain-containing protein</fullName>
        <ecNumber evidence="19">2.4.-.-</ecNumber>
    </submittedName>
</protein>
<keyword evidence="11" id="KW-0511">Multifunctional enzyme</keyword>
<comment type="catalytic activity">
    <reaction evidence="14">
        <text>[GlcNAc-(1-&gt;4)-Mur2Ac(oyl-L-Ala-gamma-D-Glu-L-Lys-D-Ala-D-Ala)](n)-di-trans,octa-cis-undecaprenyl diphosphate + beta-D-GlcNAc-(1-&gt;4)-Mur2Ac(oyl-L-Ala-gamma-D-Glu-L-Lys-D-Ala-D-Ala)-di-trans,octa-cis-undecaprenyl diphosphate = [GlcNAc-(1-&gt;4)-Mur2Ac(oyl-L-Ala-gamma-D-Glu-L-Lys-D-Ala-D-Ala)](n+1)-di-trans,octa-cis-undecaprenyl diphosphate + di-trans,octa-cis-undecaprenyl diphosphate + H(+)</text>
        <dbReference type="Rhea" id="RHEA:23708"/>
        <dbReference type="Rhea" id="RHEA-COMP:9602"/>
        <dbReference type="Rhea" id="RHEA-COMP:9603"/>
        <dbReference type="ChEBI" id="CHEBI:15378"/>
        <dbReference type="ChEBI" id="CHEBI:58405"/>
        <dbReference type="ChEBI" id="CHEBI:60033"/>
        <dbReference type="ChEBI" id="CHEBI:78435"/>
        <dbReference type="EC" id="2.4.99.28"/>
    </reaction>
</comment>
<name>A0ABW4YPQ9_9BACL</name>
<feature type="region of interest" description="Disordered" evidence="15">
    <location>
        <begin position="674"/>
        <end position="694"/>
    </location>
</feature>
<keyword evidence="16" id="KW-1133">Transmembrane helix</keyword>
<dbReference type="Pfam" id="PF00905">
    <property type="entry name" value="Transpeptidase"/>
    <property type="match status" value="1"/>
</dbReference>
<accession>A0ABW4YPQ9</accession>
<dbReference type="InterPro" id="IPR023346">
    <property type="entry name" value="Lysozyme-like_dom_sf"/>
</dbReference>
<comment type="catalytic activity">
    <reaction evidence="13">
        <text>Preferential cleavage: (Ac)2-L-Lys-D-Ala-|-D-Ala. Also transpeptidation of peptidyl-alanyl moieties that are N-acyl substituents of D-alanine.</text>
        <dbReference type="EC" id="3.4.16.4"/>
    </reaction>
</comment>
<feature type="domain" description="Penicillin-binding protein transpeptidase" evidence="17">
    <location>
        <begin position="344"/>
        <end position="609"/>
    </location>
</feature>
<dbReference type="RefSeq" id="WP_377774769.1">
    <property type="nucleotide sequence ID" value="NZ_JBHUHO010000040.1"/>
</dbReference>
<feature type="transmembrane region" description="Helical" evidence="16">
    <location>
        <begin position="33"/>
        <end position="56"/>
    </location>
</feature>
<dbReference type="PANTHER" id="PTHR32282">
    <property type="entry name" value="BINDING PROTEIN TRANSPEPTIDASE, PUTATIVE-RELATED"/>
    <property type="match status" value="1"/>
</dbReference>
<feature type="domain" description="Glycosyl transferase family 51" evidence="18">
    <location>
        <begin position="77"/>
        <end position="252"/>
    </location>
</feature>
<evidence type="ECO:0000256" key="15">
    <source>
        <dbReference type="SAM" id="MobiDB-lite"/>
    </source>
</evidence>
<proteinExistence type="predicted"/>
<evidence type="ECO:0000256" key="1">
    <source>
        <dbReference type="ARBA" id="ARBA00004236"/>
    </source>
</evidence>
<keyword evidence="12" id="KW-0961">Cell wall biogenesis/degradation</keyword>
<dbReference type="InterPro" id="IPR036950">
    <property type="entry name" value="PBP_transglycosylase"/>
</dbReference>
<keyword evidence="20" id="KW-1185">Reference proteome</keyword>
<evidence type="ECO:0000256" key="2">
    <source>
        <dbReference type="ARBA" id="ARBA00022475"/>
    </source>
</evidence>
<evidence type="ECO:0000259" key="18">
    <source>
        <dbReference type="Pfam" id="PF00912"/>
    </source>
</evidence>
<evidence type="ECO:0000313" key="20">
    <source>
        <dbReference type="Proteomes" id="UP001597362"/>
    </source>
</evidence>
<dbReference type="PANTHER" id="PTHR32282:SF11">
    <property type="entry name" value="PENICILLIN-BINDING PROTEIN 1B"/>
    <property type="match status" value="1"/>
</dbReference>
<keyword evidence="4" id="KW-0645">Protease</keyword>
<keyword evidence="2" id="KW-1003">Cell membrane</keyword>
<dbReference type="InterPro" id="IPR001460">
    <property type="entry name" value="PCN-bd_Tpept"/>
</dbReference>
<evidence type="ECO:0000256" key="16">
    <source>
        <dbReference type="SAM" id="Phobius"/>
    </source>
</evidence>
<evidence type="ECO:0000256" key="3">
    <source>
        <dbReference type="ARBA" id="ARBA00022645"/>
    </source>
</evidence>
<dbReference type="Gene3D" id="1.10.3810.10">
    <property type="entry name" value="Biosynthetic peptidoglycan transglycosylase-like"/>
    <property type="match status" value="1"/>
</dbReference>
<organism evidence="19 20">
    <name type="scientific">Paenibacillus yanchengensis</name>
    <dbReference type="NCBI Taxonomy" id="2035833"/>
    <lineage>
        <taxon>Bacteria</taxon>
        <taxon>Bacillati</taxon>
        <taxon>Bacillota</taxon>
        <taxon>Bacilli</taxon>
        <taxon>Bacillales</taxon>
        <taxon>Paenibacillaceae</taxon>
        <taxon>Paenibacillus</taxon>
    </lineage>
</organism>
<keyword evidence="5 19" id="KW-0328">Glycosyltransferase</keyword>
<keyword evidence="7" id="KW-0378">Hydrolase</keyword>
<evidence type="ECO:0000256" key="14">
    <source>
        <dbReference type="ARBA" id="ARBA00049902"/>
    </source>
</evidence>
<dbReference type="Pfam" id="PF00912">
    <property type="entry name" value="Transgly"/>
    <property type="match status" value="1"/>
</dbReference>
<feature type="compositionally biased region" description="Polar residues" evidence="15">
    <location>
        <begin position="674"/>
        <end position="689"/>
    </location>
</feature>
<dbReference type="InterPro" id="IPR001264">
    <property type="entry name" value="Glyco_trans_51"/>
</dbReference>